<dbReference type="ProteomicsDB" id="214478"/>
<dbReference type="InterPro" id="IPR023485">
    <property type="entry name" value="Ptyr_pPase"/>
</dbReference>
<feature type="domain" description="Phosphotyrosine protein phosphatase I" evidence="5">
    <location>
        <begin position="77"/>
        <end position="257"/>
    </location>
</feature>
<feature type="active site" description="Nucleophile" evidence="4">
    <location>
        <position position="83"/>
    </location>
</feature>
<dbReference type="Pfam" id="PF01451">
    <property type="entry name" value="LMWPc"/>
    <property type="match status" value="2"/>
</dbReference>
<feature type="active site" evidence="4">
    <location>
        <position position="89"/>
    </location>
</feature>
<dbReference type="PANTHER" id="PTHR47439">
    <property type="entry name" value="LOW MOLECULAR WEIGHT PHOSPHOTYROSINE PROTEIN PHOSPHATASE-RELATED"/>
    <property type="match status" value="1"/>
</dbReference>
<dbReference type="GeneID" id="823588"/>
<dbReference type="InterPro" id="IPR036196">
    <property type="entry name" value="Ptyr_pPase_sf"/>
</dbReference>
<dbReference type="Gene3D" id="3.40.50.2300">
    <property type="match status" value="1"/>
</dbReference>
<accession>F4J355</accession>
<proteinExistence type="evidence at protein level"/>
<keyword evidence="3" id="KW-0378">Hydrolase</keyword>
<dbReference type="CDD" id="cd16343">
    <property type="entry name" value="LMWPTP"/>
    <property type="match status" value="1"/>
</dbReference>
<dbReference type="InterPro" id="IPR052995">
    <property type="entry name" value="LMW-PTP"/>
</dbReference>
<dbReference type="STRING" id="3702.F4J355"/>
<dbReference type="FunCoup" id="F4J355">
    <property type="interactions" value="3380"/>
</dbReference>
<organism evidence="7 8">
    <name type="scientific">Arabidopsis thaliana</name>
    <name type="common">Mouse-ear cress</name>
    <dbReference type="NCBI Taxonomy" id="3702"/>
    <lineage>
        <taxon>Eukaryota</taxon>
        <taxon>Viridiplantae</taxon>
        <taxon>Streptophyta</taxon>
        <taxon>Embryophyta</taxon>
        <taxon>Tracheophyta</taxon>
        <taxon>Spermatophyta</taxon>
        <taxon>Magnoliopsida</taxon>
        <taxon>eudicotyledons</taxon>
        <taxon>Gunneridae</taxon>
        <taxon>Pentapetalae</taxon>
        <taxon>rosids</taxon>
        <taxon>malvids</taxon>
        <taxon>Brassicales</taxon>
        <taxon>Brassicaceae</taxon>
        <taxon>Camelineae</taxon>
        <taxon>Arabidopsis</taxon>
    </lineage>
</organism>
<dbReference type="ExpressionAtlas" id="F4J355">
    <property type="expression patterns" value="baseline and differential"/>
</dbReference>
<evidence type="ECO:0000256" key="3">
    <source>
        <dbReference type="ARBA" id="ARBA00022801"/>
    </source>
</evidence>
<name>F4J355_ARATH</name>
<dbReference type="GlyGen" id="F4J355">
    <property type="glycosylation" value="2 sites"/>
</dbReference>
<dbReference type="IntAct" id="F4J355">
    <property type="interactions" value="2"/>
</dbReference>
<sequence>MMMYCPNLTASLTIPSYLPFCHYTRQFRPSHFRSSDKNPNLVSIIRAKPRISHSLRCFVSSSMATPPPTQSSETKPYSVLFVCLGNICRSPAAEGVFRDIVKKRGLDSKFNIDSAGTIDYHEGNMADPRMRSAAKRRGIEITSLSRPIKASDFREFDLILAMDDQNKEDILKAYNVWKARGNFPPDADKKVPLVCVCWTLELYLVDRFSLNFQVKLMCSYCKKHNDKFVPDPYYGGAQGFEKVLDLLEDACESLLDSITAQS</sequence>
<comment type="interaction">
    <interactant intactId="EBI-21138032">
        <id>F4J355</id>
    </interactant>
    <interactant intactId="EBI-1788073">
        <id>O80837</id>
        <label>DBP</label>
    </interactant>
    <organismsDiffer>false</organismsDiffer>
    <experiments>3</experiments>
</comment>
<dbReference type="InParanoid" id="F4J355"/>
<feature type="active site" description="Proton donor" evidence="4">
    <location>
        <position position="231"/>
    </location>
</feature>
<dbReference type="eggNOG" id="KOG3217">
    <property type="taxonomic scope" value="Eukaryota"/>
</dbReference>
<comment type="similarity">
    <text evidence="1">Belongs to the low molecular weight phosphotyrosine protein phosphatase family.</text>
</comment>
<keyword evidence="8" id="KW-1185">Reference proteome</keyword>
<dbReference type="SMR" id="F4J355"/>
<evidence type="ECO:0000256" key="2">
    <source>
        <dbReference type="ARBA" id="ARBA00012646"/>
    </source>
</evidence>
<dbReference type="GO" id="GO:0005829">
    <property type="term" value="C:cytosol"/>
    <property type="evidence" value="ECO:0007005"/>
    <property type="project" value="TAIR"/>
</dbReference>
<dbReference type="EMBL" id="CP002686">
    <property type="protein sequence ID" value="AEE77923.1"/>
    <property type="molecule type" value="Genomic_DNA"/>
</dbReference>
<protein>
    <recommendedName>
        <fullName evidence="2">acid phosphatase</fullName>
        <ecNumber evidence="2">3.1.3.2</ecNumber>
    </recommendedName>
</protein>
<dbReference type="GO" id="GO:0003993">
    <property type="term" value="F:acid phosphatase activity"/>
    <property type="evidence" value="ECO:0007669"/>
    <property type="project" value="UniProtKB-EC"/>
</dbReference>
<dbReference type="SUPFAM" id="SSF52788">
    <property type="entry name" value="Phosphotyrosine protein phosphatases I"/>
    <property type="match status" value="1"/>
</dbReference>
<dbReference type="KEGG" id="ath:AT3G44620"/>
<evidence type="ECO:0000259" key="5">
    <source>
        <dbReference type="SMART" id="SM00226"/>
    </source>
</evidence>
<evidence type="ECO:0000256" key="4">
    <source>
        <dbReference type="PIRSR" id="PIRSR617867-1"/>
    </source>
</evidence>
<dbReference type="Proteomes" id="UP000006548">
    <property type="component" value="Chromosome 3"/>
</dbReference>
<evidence type="ECO:0000313" key="8">
    <source>
        <dbReference type="Proteomes" id="UP000006548"/>
    </source>
</evidence>
<dbReference type="SMART" id="SM00226">
    <property type="entry name" value="LMWPc"/>
    <property type="match status" value="1"/>
</dbReference>
<dbReference type="GO" id="GO:0004725">
    <property type="term" value="F:protein tyrosine phosphatase activity"/>
    <property type="evidence" value="ECO:0007669"/>
    <property type="project" value="InterPro"/>
</dbReference>
<evidence type="ECO:0007829" key="10">
    <source>
        <dbReference type="ProteomicsDB" id="F4J355"/>
    </source>
</evidence>
<dbReference type="GO" id="GO:0009507">
    <property type="term" value="C:chloroplast"/>
    <property type="evidence" value="ECO:0007005"/>
    <property type="project" value="TAIR"/>
</dbReference>
<dbReference type="RefSeq" id="NP_001190010.1">
    <property type="nucleotide sequence ID" value="NM_001203081.1"/>
</dbReference>
<dbReference type="InterPro" id="IPR017867">
    <property type="entry name" value="Tyr_phospatase_low_mol_wt"/>
</dbReference>
<dbReference type="PANTHER" id="PTHR47439:SF1">
    <property type="entry name" value="ACID PHOSPHATASE"/>
    <property type="match status" value="1"/>
</dbReference>
<evidence type="ECO:0000313" key="7">
    <source>
        <dbReference type="EMBL" id="AEE77923.1"/>
    </source>
</evidence>
<evidence type="ECO:0000256" key="1">
    <source>
        <dbReference type="ARBA" id="ARBA00011063"/>
    </source>
</evidence>
<reference evidence="7 8" key="1">
    <citation type="journal article" date="2000" name="Nature">
        <title>Sequence and analysis of chromosome 3 of the plant Arabidopsis thaliana.</title>
        <authorList>
            <consortium name="European Union Chromosome 3 Arabidopsis Sequencing Consortium"/>
            <consortium name="Institute for Genomic Research"/>
            <consortium name="Kazusa DNA Research Institute"/>
            <person name="Salanoubat M."/>
            <person name="Lemcke K."/>
            <person name="Rieger M."/>
            <person name="Ansorge W."/>
            <person name="Unseld M."/>
            <person name="Fartmann B."/>
            <person name="Valle G."/>
            <person name="Blocker H."/>
            <person name="Perez-Alonso M."/>
            <person name="Obermaier B."/>
            <person name="Delseny M."/>
            <person name="Boutry M."/>
            <person name="Grivell L.A."/>
            <person name="Mache R."/>
            <person name="Puigdomenech P."/>
            <person name="De Simone V."/>
            <person name="Choisne N."/>
            <person name="Artiguenave F."/>
            <person name="Robert C."/>
            <person name="Brottier P."/>
            <person name="Wincker P."/>
            <person name="Cattolico L."/>
            <person name="Weissenbach J."/>
            <person name="Saurin W."/>
            <person name="Quetier F."/>
            <person name="Schafer M."/>
            <person name="Muller-Auer S."/>
            <person name="Gabel C."/>
            <person name="Fuchs M."/>
            <person name="Benes V."/>
            <person name="Wurmbach E."/>
            <person name="Drzonek H."/>
            <person name="Erfle H."/>
            <person name="Jordan N."/>
            <person name="Bangert S."/>
            <person name="Wiedelmann R."/>
            <person name="Kranz H."/>
            <person name="Voss H."/>
            <person name="Holland R."/>
            <person name="Brandt P."/>
            <person name="Nyakatura G."/>
            <person name="Vezzi A."/>
            <person name="D'Angelo M."/>
            <person name="Pallavicini A."/>
            <person name="Toppo S."/>
            <person name="Simionati B."/>
            <person name="Conrad A."/>
            <person name="Hornischer K."/>
            <person name="Kauer G."/>
            <person name="Lohnert T.H."/>
            <person name="Nordsiek G."/>
            <person name="Reichelt J."/>
            <person name="Scharfe M."/>
            <person name="Schon O."/>
            <person name="Bargues M."/>
            <person name="Terol J."/>
            <person name="Climent J."/>
            <person name="Navarro P."/>
            <person name="Collado C."/>
            <person name="Perez-Perez A."/>
            <person name="Ottenwalder B."/>
            <person name="Duchemin D."/>
            <person name="Cooke R."/>
            <person name="Laudie M."/>
            <person name="Berger-Llauro C."/>
            <person name="Purnelle B."/>
            <person name="Masuy D."/>
            <person name="de Haan M."/>
            <person name="Maarse A.C."/>
            <person name="Alcaraz J.P."/>
            <person name="Cottet A."/>
            <person name="Casacuberta E."/>
            <person name="Monfort A."/>
            <person name="Argiriou A."/>
            <person name="flores M."/>
            <person name="Liguori R."/>
            <person name="Vitale D."/>
            <person name="Mannhaupt G."/>
            <person name="Haase D."/>
            <person name="Schoof H."/>
            <person name="Rudd S."/>
            <person name="Zaccaria P."/>
            <person name="Mewes H.W."/>
            <person name="Mayer K.F."/>
            <person name="Kaul S."/>
            <person name="Town C.D."/>
            <person name="Koo H.L."/>
            <person name="Tallon L.J."/>
            <person name="Jenkins J."/>
            <person name="Rooney T."/>
            <person name="Rizzo M."/>
            <person name="Walts A."/>
            <person name="Utterback T."/>
            <person name="Fujii C.Y."/>
            <person name="Shea T.P."/>
            <person name="Creasy T.H."/>
            <person name="Haas B."/>
            <person name="Maiti R."/>
            <person name="Wu D."/>
            <person name="Peterson J."/>
            <person name="Van Aken S."/>
            <person name="Pai G."/>
            <person name="Militscher J."/>
            <person name="Sellers P."/>
            <person name="Gill J.E."/>
            <person name="Feldblyum T.V."/>
            <person name="Preuss D."/>
            <person name="Lin X."/>
            <person name="Nierman W.C."/>
            <person name="Salzberg S.L."/>
            <person name="White O."/>
            <person name="Venter J.C."/>
            <person name="Fraser C.M."/>
            <person name="Kaneko T."/>
            <person name="Nakamura Y."/>
            <person name="Sato S."/>
            <person name="Kato T."/>
            <person name="Asamizu E."/>
            <person name="Sasamoto S."/>
            <person name="Kimura T."/>
            <person name="Idesawa K."/>
            <person name="Kawashima K."/>
            <person name="Kishida Y."/>
            <person name="Kiyokawa C."/>
            <person name="Kohara M."/>
            <person name="Matsumoto M."/>
            <person name="Matsuno A."/>
            <person name="Muraki A."/>
            <person name="Nakayama S."/>
            <person name="Nakazaki N."/>
            <person name="Shinpo S."/>
            <person name="Takeuchi C."/>
            <person name="Wada T."/>
            <person name="Watanabe A."/>
            <person name="Yamada M."/>
            <person name="Yasuda M."/>
            <person name="Tabata S."/>
        </authorList>
    </citation>
    <scope>NUCLEOTIDE SEQUENCE [LARGE SCALE GENOMIC DNA]</scope>
    <source>
        <strain evidence="8">cv. Columbia</strain>
    </source>
</reference>
<dbReference type="TAIR" id="AT3G44620"/>
<dbReference type="PaxDb" id="3702-AT3G44620.2"/>
<dbReference type="PRINTS" id="PR00719">
    <property type="entry name" value="LMWPTPASE"/>
</dbReference>
<dbReference type="Araport" id="AT3G44620"/>
<dbReference type="GO" id="GO:0009570">
    <property type="term" value="C:chloroplast stroma"/>
    <property type="evidence" value="ECO:0007005"/>
    <property type="project" value="TAIR"/>
</dbReference>
<evidence type="ECO:0000313" key="6">
    <source>
        <dbReference type="Araport" id="AT3G44620"/>
    </source>
</evidence>
<evidence type="ECO:0007829" key="9">
    <source>
        <dbReference type="PeptideAtlas" id="F4J355"/>
    </source>
</evidence>
<reference evidence="8" key="2">
    <citation type="journal article" date="2017" name="Plant J.">
        <title>Araport11: a complete reannotation of the Arabidopsis thaliana reference genome.</title>
        <authorList>
            <person name="Cheng C.Y."/>
            <person name="Krishnakumar V."/>
            <person name="Chan A.P."/>
            <person name="Thibaud-Nissen F."/>
            <person name="Schobel S."/>
            <person name="Town C.D."/>
        </authorList>
    </citation>
    <scope>GENOME REANNOTATION</scope>
    <source>
        <strain evidence="8">cv. Columbia</strain>
    </source>
</reference>
<gene>
    <name evidence="6 7" type="ordered locus">At3g44620</name>
</gene>
<dbReference type="AlphaFoldDB" id="F4J355"/>
<dbReference type="EC" id="3.1.3.2" evidence="2"/>
<keyword evidence="9 10" id="KW-1267">Proteomics identification</keyword>